<dbReference type="EMBL" id="CAMPGE010020226">
    <property type="protein sequence ID" value="CAI2378494.1"/>
    <property type="molecule type" value="Genomic_DNA"/>
</dbReference>
<dbReference type="PROSITE" id="PS50297">
    <property type="entry name" value="ANK_REP_REGION"/>
    <property type="match status" value="1"/>
</dbReference>
<protein>
    <recommendedName>
        <fullName evidence="5">Ankyrin repeat domain-containing protein</fullName>
    </recommendedName>
</protein>
<organism evidence="3 4">
    <name type="scientific">Euplotes crassus</name>
    <dbReference type="NCBI Taxonomy" id="5936"/>
    <lineage>
        <taxon>Eukaryota</taxon>
        <taxon>Sar</taxon>
        <taxon>Alveolata</taxon>
        <taxon>Ciliophora</taxon>
        <taxon>Intramacronucleata</taxon>
        <taxon>Spirotrichea</taxon>
        <taxon>Hypotrichia</taxon>
        <taxon>Euplotida</taxon>
        <taxon>Euplotidae</taxon>
        <taxon>Moneuplotes</taxon>
    </lineage>
</organism>
<dbReference type="PROSITE" id="PS50088">
    <property type="entry name" value="ANK_REPEAT"/>
    <property type="match status" value="1"/>
</dbReference>
<dbReference type="Gene3D" id="1.25.40.20">
    <property type="entry name" value="Ankyrin repeat-containing domain"/>
    <property type="match status" value="1"/>
</dbReference>
<dbReference type="PANTHER" id="PTHR24183">
    <property type="entry name" value="FIBRONECTIN TYPE 3 AND ANKYRIN REPEAT DOMAINS PROTEIN 1"/>
    <property type="match status" value="1"/>
</dbReference>
<accession>A0AAD1XTA5</accession>
<dbReference type="EMBL" id="CAMPGE010020225">
    <property type="protein sequence ID" value="CAI2378493.1"/>
    <property type="molecule type" value="Genomic_DNA"/>
</dbReference>
<dbReference type="Pfam" id="PF12796">
    <property type="entry name" value="Ank_2"/>
    <property type="match status" value="1"/>
</dbReference>
<dbReference type="SMART" id="SM00248">
    <property type="entry name" value="ANK"/>
    <property type="match status" value="3"/>
</dbReference>
<keyword evidence="4" id="KW-1185">Reference proteome</keyword>
<dbReference type="SUPFAM" id="SSF48403">
    <property type="entry name" value="Ankyrin repeat"/>
    <property type="match status" value="1"/>
</dbReference>
<dbReference type="InterPro" id="IPR002110">
    <property type="entry name" value="Ankyrin_rpt"/>
</dbReference>
<proteinExistence type="predicted"/>
<dbReference type="GO" id="GO:0005634">
    <property type="term" value="C:nucleus"/>
    <property type="evidence" value="ECO:0007669"/>
    <property type="project" value="TreeGrafter"/>
</dbReference>
<evidence type="ECO:0008006" key="5">
    <source>
        <dbReference type="Google" id="ProtNLM"/>
    </source>
</evidence>
<evidence type="ECO:0000313" key="2">
    <source>
        <dbReference type="EMBL" id="CAI2378493.1"/>
    </source>
</evidence>
<dbReference type="PANTHER" id="PTHR24183:SF1">
    <property type="entry name" value="FIBRONECTIN TYPE 3 AND ANKYRIN REPEAT DOMAINS PROTEIN 1"/>
    <property type="match status" value="1"/>
</dbReference>
<comment type="caution">
    <text evidence="3">The sequence shown here is derived from an EMBL/GenBank/DDBJ whole genome shotgun (WGS) entry which is preliminary data.</text>
</comment>
<sequence length="234" mass="26372">MGKEYSKEKLVDAILSGDECKLDKFLEQHPELTNVPLTGGNTNPICRASFLGKRSMIAILLKHGGDINIRCGGKGNTGLMWAAWRNYSRTIEFLIDKGADVEITNFNGETALDISIYRMSYESALLLKKQGLQPKEPEFYLPKLAIEFDVKKFINLLIEEKEVEDLSIFKIRGDLETLQAVNEEELKIGDVGQDKFEFKGDPLSSFYIDGDQLEALKTIQRDEECKEHSKDSGA</sequence>
<gene>
    <name evidence="2" type="ORF">ECRASSUSDP1_LOCUS19890</name>
    <name evidence="3" type="ORF">ECRASSUSDP1_LOCUS19891</name>
</gene>
<feature type="repeat" description="ANK" evidence="1">
    <location>
        <begin position="74"/>
        <end position="106"/>
    </location>
</feature>
<evidence type="ECO:0000313" key="4">
    <source>
        <dbReference type="Proteomes" id="UP001295684"/>
    </source>
</evidence>
<name>A0AAD1XTA5_EUPCR</name>
<evidence type="ECO:0000256" key="1">
    <source>
        <dbReference type="PROSITE-ProRule" id="PRU00023"/>
    </source>
</evidence>
<dbReference type="InterPro" id="IPR036770">
    <property type="entry name" value="Ankyrin_rpt-contain_sf"/>
</dbReference>
<evidence type="ECO:0000313" key="3">
    <source>
        <dbReference type="EMBL" id="CAI2378494.1"/>
    </source>
</evidence>
<dbReference type="Proteomes" id="UP001295684">
    <property type="component" value="Unassembled WGS sequence"/>
</dbReference>
<dbReference type="AlphaFoldDB" id="A0AAD1XTA5"/>
<reference evidence="3" key="1">
    <citation type="submission" date="2023-07" db="EMBL/GenBank/DDBJ databases">
        <authorList>
            <consortium name="AG Swart"/>
            <person name="Singh M."/>
            <person name="Singh A."/>
            <person name="Seah K."/>
            <person name="Emmerich C."/>
        </authorList>
    </citation>
    <scope>NUCLEOTIDE SEQUENCE</scope>
    <source>
        <strain evidence="3">DP1</strain>
    </source>
</reference>
<keyword evidence="1" id="KW-0040">ANK repeat</keyword>